<dbReference type="EMBL" id="LXQA011180552">
    <property type="protein sequence ID" value="MCI87982.1"/>
    <property type="molecule type" value="Genomic_DNA"/>
</dbReference>
<sequence length="31" mass="3074">MSITVEGNGGDEVVGDVAGVGAGNEVMEAYF</sequence>
<organism evidence="1 2">
    <name type="scientific">Trifolium medium</name>
    <dbReference type="NCBI Taxonomy" id="97028"/>
    <lineage>
        <taxon>Eukaryota</taxon>
        <taxon>Viridiplantae</taxon>
        <taxon>Streptophyta</taxon>
        <taxon>Embryophyta</taxon>
        <taxon>Tracheophyta</taxon>
        <taxon>Spermatophyta</taxon>
        <taxon>Magnoliopsida</taxon>
        <taxon>eudicotyledons</taxon>
        <taxon>Gunneridae</taxon>
        <taxon>Pentapetalae</taxon>
        <taxon>rosids</taxon>
        <taxon>fabids</taxon>
        <taxon>Fabales</taxon>
        <taxon>Fabaceae</taxon>
        <taxon>Papilionoideae</taxon>
        <taxon>50 kb inversion clade</taxon>
        <taxon>NPAAA clade</taxon>
        <taxon>Hologalegina</taxon>
        <taxon>IRL clade</taxon>
        <taxon>Trifolieae</taxon>
        <taxon>Trifolium</taxon>
    </lineage>
</organism>
<reference evidence="1 2" key="1">
    <citation type="journal article" date="2018" name="Front. Plant Sci.">
        <title>Red Clover (Trifolium pratense) and Zigzag Clover (T. medium) - A Picture of Genomic Similarities and Differences.</title>
        <authorList>
            <person name="Dluhosova J."/>
            <person name="Istvanek J."/>
            <person name="Nedelnik J."/>
            <person name="Repkova J."/>
        </authorList>
    </citation>
    <scope>NUCLEOTIDE SEQUENCE [LARGE SCALE GENOMIC DNA]</scope>
    <source>
        <strain evidence="2">cv. 10/8</strain>
        <tissue evidence="1">Leaf</tissue>
    </source>
</reference>
<feature type="non-terminal residue" evidence="1">
    <location>
        <position position="31"/>
    </location>
</feature>
<protein>
    <submittedName>
        <fullName evidence="1">Uncharacterized protein</fullName>
    </submittedName>
</protein>
<evidence type="ECO:0000313" key="1">
    <source>
        <dbReference type="EMBL" id="MCI87982.1"/>
    </source>
</evidence>
<dbReference type="Proteomes" id="UP000265520">
    <property type="component" value="Unassembled WGS sequence"/>
</dbReference>
<comment type="caution">
    <text evidence="1">The sequence shown here is derived from an EMBL/GenBank/DDBJ whole genome shotgun (WGS) entry which is preliminary data.</text>
</comment>
<evidence type="ECO:0000313" key="2">
    <source>
        <dbReference type="Proteomes" id="UP000265520"/>
    </source>
</evidence>
<dbReference type="AlphaFoldDB" id="A0A392VKN3"/>
<keyword evidence="2" id="KW-1185">Reference proteome</keyword>
<name>A0A392VKN3_9FABA</name>
<proteinExistence type="predicted"/>
<accession>A0A392VKN3</accession>